<protein>
    <recommendedName>
        <fullName evidence="3">BTB domain-containing protein</fullName>
    </recommendedName>
</protein>
<dbReference type="Proteomes" id="UP001140091">
    <property type="component" value="Unassembled WGS sequence"/>
</dbReference>
<accession>A0A9W8JGG7</accession>
<organism evidence="1 2">
    <name type="scientific">Candolleomyces eurysporus</name>
    <dbReference type="NCBI Taxonomy" id="2828524"/>
    <lineage>
        <taxon>Eukaryota</taxon>
        <taxon>Fungi</taxon>
        <taxon>Dikarya</taxon>
        <taxon>Basidiomycota</taxon>
        <taxon>Agaricomycotina</taxon>
        <taxon>Agaricomycetes</taxon>
        <taxon>Agaricomycetidae</taxon>
        <taxon>Agaricales</taxon>
        <taxon>Agaricineae</taxon>
        <taxon>Psathyrellaceae</taxon>
        <taxon>Candolleomyces</taxon>
    </lineage>
</organism>
<dbReference type="AlphaFoldDB" id="A0A9W8JGG7"/>
<proteinExistence type="predicted"/>
<name>A0A9W8JGG7_9AGAR</name>
<feature type="non-terminal residue" evidence="1">
    <location>
        <position position="1"/>
    </location>
</feature>
<keyword evidence="2" id="KW-1185">Reference proteome</keyword>
<comment type="caution">
    <text evidence="1">The sequence shown here is derived from an EMBL/GenBank/DDBJ whole genome shotgun (WGS) entry which is preliminary data.</text>
</comment>
<dbReference type="EMBL" id="JANBPK010000844">
    <property type="protein sequence ID" value="KAJ2930385.1"/>
    <property type="molecule type" value="Genomic_DNA"/>
</dbReference>
<evidence type="ECO:0000313" key="2">
    <source>
        <dbReference type="Proteomes" id="UP001140091"/>
    </source>
</evidence>
<reference evidence="1" key="1">
    <citation type="submission" date="2022-06" db="EMBL/GenBank/DDBJ databases">
        <title>Genome Sequence of Candolleomyces eurysporus.</title>
        <authorList>
            <person name="Buettner E."/>
        </authorList>
    </citation>
    <scope>NUCLEOTIDE SEQUENCE</scope>
    <source>
        <strain evidence="1">VTCC 930004</strain>
    </source>
</reference>
<sequence length="395" mass="44216">MSTPSNAPVNDATSPGPIARPKRIRWGGIIFFKVYNTLAIARSAWIADLWLDDVLVFEAMFHLPTGSERRVDGQDEEHPIVLEGYQATHFDALLKILYPTPHDFISGTLKFDKEEWIGVLNLSTRWSMKQIRKHAIDELSKVSLNSMEKVALGREHKVAKWFQDGLTELVSEDPIQPLAELRSLLGVETACTLVWIQNQILRKTREEVLVLTGLTLDMLACWHCKASMFTSNRNCISCSRTIAVDDCASLYISGGVISMHVVADIPVTGPAKTTFDVQLQSFVLHIEHAPSFATTTITMSIAFNEPANNATSPGPVARSKRIRWGGIIFFKVEEIVFDAPRYGFTEHSEIFETIFHLPAGSDGAFELGRDEEHPIALEEYQAAQFEASLKVIYPR</sequence>
<gene>
    <name evidence="1" type="ORF">H1R20_g6731</name>
</gene>
<evidence type="ECO:0008006" key="3">
    <source>
        <dbReference type="Google" id="ProtNLM"/>
    </source>
</evidence>
<evidence type="ECO:0000313" key="1">
    <source>
        <dbReference type="EMBL" id="KAJ2930385.1"/>
    </source>
</evidence>